<reference evidence="2" key="1">
    <citation type="submission" date="2021-07" db="EMBL/GenBank/DDBJ databases">
        <authorList>
            <person name="Branca A.L. A."/>
        </authorList>
    </citation>
    <scope>NUCLEOTIDE SEQUENCE</scope>
</reference>
<dbReference type="PANTHER" id="PTHR37577:SF1">
    <property type="entry name" value="INTEGRAL MEMBRANE PROTEIN"/>
    <property type="match status" value="1"/>
</dbReference>
<feature type="transmembrane region" description="Helical" evidence="1">
    <location>
        <begin position="247"/>
        <end position="267"/>
    </location>
</feature>
<dbReference type="InterPro" id="IPR053018">
    <property type="entry name" value="Elsinochrome_Biosynth-Asso"/>
</dbReference>
<dbReference type="Proteomes" id="UP001152649">
    <property type="component" value="Unassembled WGS sequence"/>
</dbReference>
<protein>
    <recommendedName>
        <fullName evidence="4">Transmembrane protein</fullName>
    </recommendedName>
</protein>
<evidence type="ECO:0000256" key="1">
    <source>
        <dbReference type="SAM" id="Phobius"/>
    </source>
</evidence>
<feature type="transmembrane region" description="Helical" evidence="1">
    <location>
        <begin position="19"/>
        <end position="45"/>
    </location>
</feature>
<feature type="transmembrane region" description="Helical" evidence="1">
    <location>
        <begin position="532"/>
        <end position="555"/>
    </location>
</feature>
<evidence type="ECO:0000313" key="2">
    <source>
        <dbReference type="EMBL" id="CAG8241716.1"/>
    </source>
</evidence>
<gene>
    <name evidence="2" type="ORF">PSALAMII_LOCUS514</name>
</gene>
<feature type="transmembrane region" description="Helical" evidence="1">
    <location>
        <begin position="318"/>
        <end position="348"/>
    </location>
</feature>
<accession>A0A9W4N027</accession>
<dbReference type="EMBL" id="CAJVPG010000021">
    <property type="protein sequence ID" value="CAG8241716.1"/>
    <property type="molecule type" value="Genomic_DNA"/>
</dbReference>
<feature type="transmembrane region" description="Helical" evidence="1">
    <location>
        <begin position="496"/>
        <end position="520"/>
    </location>
</feature>
<keyword evidence="1" id="KW-0472">Membrane</keyword>
<keyword evidence="1" id="KW-0812">Transmembrane</keyword>
<organism evidence="2 3">
    <name type="scientific">Penicillium salamii</name>
    <dbReference type="NCBI Taxonomy" id="1612424"/>
    <lineage>
        <taxon>Eukaryota</taxon>
        <taxon>Fungi</taxon>
        <taxon>Dikarya</taxon>
        <taxon>Ascomycota</taxon>
        <taxon>Pezizomycotina</taxon>
        <taxon>Eurotiomycetes</taxon>
        <taxon>Eurotiomycetidae</taxon>
        <taxon>Eurotiales</taxon>
        <taxon>Aspergillaceae</taxon>
        <taxon>Penicillium</taxon>
    </lineage>
</organism>
<keyword evidence="3" id="KW-1185">Reference proteome</keyword>
<sequence length="594" mass="67422">MCSYDCSVHPTDINEDNDITGIGVLIGYCATAGIAVFIIVFHYLFSYEPRLDPFRERQANPLLCIRPRPNPIDEIVLRGPRELFFKAFGITNSGRQNHARFEKSLVKCILSMSDVQIITGISIIVSGAAQLKCGISTHQWQVLVYLAWFSSLTHLSCLTLLRNYLHQRPAERIWRLFCMFVLVVLLILAFLPTANYRWQYGYSAKSTGRPALQDYAICYLRPVQRPDPAWDYMHASVDNGHAFSDSAIMAMSISVVLLFVGFVCRVLKMHQSLSYFFARTIRGSISRMLRKPLRTIEGWCVTPSFLHSLQRLLLYRPLLALFLTLRILVDTWDSMFFEVWWLIISFIWGVQRLFSTVRLCPNKEDMEWSFGQVMSIALLAVPLVTVFEFFYPESKIQKVEERQGQMCSVSVDRSEVISEILAYSELALPFSQDLARRIFNDHPDYEFYYESCSLVAPAVTLVLSVVSLSLWCLIRACTFNGLEGLGFLQISFYPWGLTPLVLTFCIFYGILFSFLIATIGSKKQRKGESHSMFVGSLSVIVIICLTGAAFVMFAFGVSGPYSGWAVLGVAGLYFLCSLFASAGDWHTRVHLAEV</sequence>
<proteinExistence type="predicted"/>
<feature type="transmembrane region" description="Helical" evidence="1">
    <location>
        <begin position="561"/>
        <end position="580"/>
    </location>
</feature>
<feature type="transmembrane region" description="Helical" evidence="1">
    <location>
        <begin position="368"/>
        <end position="391"/>
    </location>
</feature>
<feature type="transmembrane region" description="Helical" evidence="1">
    <location>
        <begin position="454"/>
        <end position="476"/>
    </location>
</feature>
<dbReference type="AlphaFoldDB" id="A0A9W4N027"/>
<dbReference type="OrthoDB" id="5427664at2759"/>
<comment type="caution">
    <text evidence="2">The sequence shown here is derived from an EMBL/GenBank/DDBJ whole genome shotgun (WGS) entry which is preliminary data.</text>
</comment>
<name>A0A9W4N027_9EURO</name>
<keyword evidence="1" id="KW-1133">Transmembrane helix</keyword>
<feature type="transmembrane region" description="Helical" evidence="1">
    <location>
        <begin position="173"/>
        <end position="191"/>
    </location>
</feature>
<evidence type="ECO:0000313" key="3">
    <source>
        <dbReference type="Proteomes" id="UP001152649"/>
    </source>
</evidence>
<dbReference type="PANTHER" id="PTHR37577">
    <property type="entry name" value="INTEGRAL MEMBRANE PROTEIN"/>
    <property type="match status" value="1"/>
</dbReference>
<evidence type="ECO:0008006" key="4">
    <source>
        <dbReference type="Google" id="ProtNLM"/>
    </source>
</evidence>
<feature type="transmembrane region" description="Helical" evidence="1">
    <location>
        <begin position="142"/>
        <end position="161"/>
    </location>
</feature>